<proteinExistence type="predicted"/>
<dbReference type="InterPro" id="IPR006059">
    <property type="entry name" value="SBP"/>
</dbReference>
<keyword evidence="1" id="KW-0732">Signal</keyword>
<evidence type="ECO:0000313" key="2">
    <source>
        <dbReference type="EMBL" id="CAG7600298.1"/>
    </source>
</evidence>
<evidence type="ECO:0000256" key="1">
    <source>
        <dbReference type="SAM" id="SignalP"/>
    </source>
</evidence>
<dbReference type="PANTHER" id="PTHR43649">
    <property type="entry name" value="ARABINOSE-BINDING PROTEIN-RELATED"/>
    <property type="match status" value="1"/>
</dbReference>
<dbReference type="InterPro" id="IPR050490">
    <property type="entry name" value="Bact_solute-bd_prot1"/>
</dbReference>
<name>A0A916NFT4_9BACL</name>
<evidence type="ECO:0008006" key="4">
    <source>
        <dbReference type="Google" id="ProtNLM"/>
    </source>
</evidence>
<protein>
    <recommendedName>
        <fullName evidence="4">Extracellular solute-binding protein</fullName>
    </recommendedName>
</protein>
<feature type="chain" id="PRO_5038549142" description="Extracellular solute-binding protein" evidence="1">
    <location>
        <begin position="26"/>
        <end position="440"/>
    </location>
</feature>
<feature type="signal peptide" evidence="1">
    <location>
        <begin position="1"/>
        <end position="25"/>
    </location>
</feature>
<keyword evidence="3" id="KW-1185">Reference proteome</keyword>
<evidence type="ECO:0000313" key="3">
    <source>
        <dbReference type="Proteomes" id="UP000693672"/>
    </source>
</evidence>
<dbReference type="EMBL" id="CAJVAS010000001">
    <property type="protein sequence ID" value="CAG7600298.1"/>
    <property type="molecule type" value="Genomic_DNA"/>
</dbReference>
<comment type="caution">
    <text evidence="2">The sequence shown here is derived from an EMBL/GenBank/DDBJ whole genome shotgun (WGS) entry which is preliminary data.</text>
</comment>
<reference evidence="2" key="1">
    <citation type="submission" date="2021-06" db="EMBL/GenBank/DDBJ databases">
        <authorList>
            <person name="Criscuolo A."/>
        </authorList>
    </citation>
    <scope>NUCLEOTIDE SEQUENCE</scope>
    <source>
        <strain evidence="2">CIP111600</strain>
    </source>
</reference>
<dbReference type="PANTHER" id="PTHR43649:SF12">
    <property type="entry name" value="DIACETYLCHITOBIOSE BINDING PROTEIN DASA"/>
    <property type="match status" value="1"/>
</dbReference>
<dbReference type="PROSITE" id="PS51257">
    <property type="entry name" value="PROKAR_LIPOPROTEIN"/>
    <property type="match status" value="1"/>
</dbReference>
<accession>A0A916NFT4</accession>
<organism evidence="2 3">
    <name type="scientific">Paenibacillus solanacearum</name>
    <dbReference type="NCBI Taxonomy" id="2048548"/>
    <lineage>
        <taxon>Bacteria</taxon>
        <taxon>Bacillati</taxon>
        <taxon>Bacillota</taxon>
        <taxon>Bacilli</taxon>
        <taxon>Bacillales</taxon>
        <taxon>Paenibacillaceae</taxon>
        <taxon>Paenibacillus</taxon>
    </lineage>
</organism>
<dbReference type="Proteomes" id="UP000693672">
    <property type="component" value="Unassembled WGS sequence"/>
</dbReference>
<dbReference type="RefSeq" id="WP_218090193.1">
    <property type="nucleotide sequence ID" value="NZ_CAJVAS010000001.1"/>
</dbReference>
<dbReference type="Pfam" id="PF01547">
    <property type="entry name" value="SBP_bac_1"/>
    <property type="match status" value="1"/>
</dbReference>
<gene>
    <name evidence="2" type="ORF">PAESOLCIP111_00383</name>
</gene>
<sequence length="440" mass="49470">MVNPTKATFLLLLAASIAGCSSSSSGPAPGAAAGAETNMEVKQEPVTLKFFLKSSLSDVDLYVNNFVKKKFPHVTLEVMKTGKGQTIQDLIATGQMPDIIWEGLSNIQQITKYDVPMDLTELIKKHKLDLNIYSPNVVNAIKAYAPKDEIYFLPFNEFILALHYNPDIFDKFGVPYPKNNPTWEEVIEIGRKLTRTEGNTHYRGLKLPIINRFTSQMNLSYVNPATGKSNFQSDSWRRFFEFYKQAMDVPNQEPIKSASGAKDEFMNKRTLAMFPDHIQLQNTDMEAMEAQGLRWDVVTYPMFKDKPNFGPAGFSDGFVIPKGTKNAEIAFQVIQYLSSSPEVQLEATKNGRITALKDKEIRKHAFENNPAAKGKNLANVVLDYGAEIPSKYTFFDQEGYNIASKKVVDYTVGKSDLNTILRQAEEEHNKAIEEVKSGMR</sequence>
<dbReference type="AlphaFoldDB" id="A0A916NFT4"/>